<name>A0ABU7PII1_9ACTN</name>
<sequence>MSQSPATEALLDLLRQGGVGVLATLKKDGRPQLSNVSFTYDDATRTIRISATDDRVKTRNLRRDPRASFYIGAANNRAYLVAEGDAELTPVAADPQDATVEELIEVYRAIAGEHPDWDEYRAAMVADGRLVIKLRADRAYGSGPQGATSGPLD</sequence>
<dbReference type="InterPro" id="IPR012349">
    <property type="entry name" value="Split_barrel_FMN-bd"/>
</dbReference>
<dbReference type="Proteomes" id="UP001344658">
    <property type="component" value="Unassembled WGS sequence"/>
</dbReference>
<dbReference type="InterPro" id="IPR011576">
    <property type="entry name" value="Pyridox_Oxase_N"/>
</dbReference>
<dbReference type="InterPro" id="IPR052019">
    <property type="entry name" value="F420H2_bilvrd_red/Heme_oxyg"/>
</dbReference>
<comment type="caution">
    <text evidence="3">The sequence shown here is derived from an EMBL/GenBank/DDBJ whole genome shotgun (WGS) entry which is preliminary data.</text>
</comment>
<reference evidence="3 4" key="1">
    <citation type="submission" date="2023-12" db="EMBL/GenBank/DDBJ databases">
        <title>Streptomyces sp. V4-01.</title>
        <authorList>
            <person name="Somphong A."/>
            <person name="Phongsopitanun W."/>
        </authorList>
    </citation>
    <scope>NUCLEOTIDE SEQUENCE [LARGE SCALE GENOMIC DNA]</scope>
    <source>
        <strain evidence="3 4">V4-01</strain>
    </source>
</reference>
<dbReference type="Gene3D" id="2.30.110.10">
    <property type="entry name" value="Electron Transport, Fmn-binding Protein, Chain A"/>
    <property type="match status" value="1"/>
</dbReference>
<dbReference type="PANTHER" id="PTHR35176:SF2">
    <property type="entry name" value="F420H(2)-DEPENDENT REDUCTASE RV1155"/>
    <property type="match status" value="1"/>
</dbReference>
<protein>
    <submittedName>
        <fullName evidence="3">PPOX class F420-dependent oxidoreductase</fullName>
    </submittedName>
</protein>
<dbReference type="Pfam" id="PF01243">
    <property type="entry name" value="PNPOx_N"/>
    <property type="match status" value="1"/>
</dbReference>
<keyword evidence="4" id="KW-1185">Reference proteome</keyword>
<dbReference type="PANTHER" id="PTHR35176">
    <property type="entry name" value="HEME OXYGENASE HI_0854-RELATED"/>
    <property type="match status" value="1"/>
</dbReference>
<evidence type="ECO:0000256" key="1">
    <source>
        <dbReference type="ARBA" id="ARBA00023002"/>
    </source>
</evidence>
<dbReference type="RefSeq" id="WP_330799328.1">
    <property type="nucleotide sequence ID" value="NZ_JAZEWV010000032.1"/>
</dbReference>
<gene>
    <name evidence="3" type="ORF">V2S66_27110</name>
</gene>
<dbReference type="NCBIfam" id="TIGR03618">
    <property type="entry name" value="Rv1155_F420"/>
    <property type="match status" value="1"/>
</dbReference>
<dbReference type="EMBL" id="JAZEWV010000032">
    <property type="protein sequence ID" value="MEE4545624.1"/>
    <property type="molecule type" value="Genomic_DNA"/>
</dbReference>
<feature type="domain" description="Pyridoxamine 5'-phosphate oxidase N-terminal" evidence="2">
    <location>
        <begin position="7"/>
        <end position="140"/>
    </location>
</feature>
<evidence type="ECO:0000259" key="2">
    <source>
        <dbReference type="Pfam" id="PF01243"/>
    </source>
</evidence>
<dbReference type="InterPro" id="IPR019920">
    <property type="entry name" value="F420-binding_dom_put"/>
</dbReference>
<accession>A0ABU7PII1</accession>
<keyword evidence="1" id="KW-0560">Oxidoreductase</keyword>
<evidence type="ECO:0000313" key="4">
    <source>
        <dbReference type="Proteomes" id="UP001344658"/>
    </source>
</evidence>
<dbReference type="SUPFAM" id="SSF50475">
    <property type="entry name" value="FMN-binding split barrel"/>
    <property type="match status" value="1"/>
</dbReference>
<evidence type="ECO:0000313" key="3">
    <source>
        <dbReference type="EMBL" id="MEE4545624.1"/>
    </source>
</evidence>
<organism evidence="3 4">
    <name type="scientific">Actinacidiphila polyblastidii</name>
    <dbReference type="NCBI Taxonomy" id="3110430"/>
    <lineage>
        <taxon>Bacteria</taxon>
        <taxon>Bacillati</taxon>
        <taxon>Actinomycetota</taxon>
        <taxon>Actinomycetes</taxon>
        <taxon>Kitasatosporales</taxon>
        <taxon>Streptomycetaceae</taxon>
        <taxon>Actinacidiphila</taxon>
    </lineage>
</organism>
<proteinExistence type="predicted"/>